<dbReference type="PRINTS" id="PR00111">
    <property type="entry name" value="ABHYDROLASE"/>
</dbReference>
<gene>
    <name evidence="2" type="ORF">NEE01_15130</name>
</gene>
<comment type="caution">
    <text evidence="2">The sequence shown here is derived from an EMBL/GenBank/DDBJ whole genome shotgun (WGS) entry which is preliminary data.</text>
</comment>
<dbReference type="InterPro" id="IPR050471">
    <property type="entry name" value="AB_hydrolase"/>
</dbReference>
<protein>
    <submittedName>
        <fullName evidence="2">Alpha/beta hydrolase</fullName>
    </submittedName>
</protein>
<feature type="domain" description="AB hydrolase-1" evidence="1">
    <location>
        <begin position="60"/>
        <end position="172"/>
    </location>
</feature>
<dbReference type="GO" id="GO:0016787">
    <property type="term" value="F:hydrolase activity"/>
    <property type="evidence" value="ECO:0007669"/>
    <property type="project" value="UniProtKB-KW"/>
</dbReference>
<dbReference type="Pfam" id="PF00561">
    <property type="entry name" value="Abhydrolase_1"/>
    <property type="match status" value="1"/>
</dbReference>
<name>A0AA41ZI50_9SPHN</name>
<dbReference type="PANTHER" id="PTHR43433">
    <property type="entry name" value="HYDROLASE, ALPHA/BETA FOLD FAMILY PROTEIN"/>
    <property type="match status" value="1"/>
</dbReference>
<reference evidence="2" key="1">
    <citation type="submission" date="2022-06" db="EMBL/GenBank/DDBJ databases">
        <title>Sphingomonas sp. nov. isolated from rhizosphere soil of tomato.</title>
        <authorList>
            <person name="Dong H."/>
            <person name="Gao R."/>
        </authorList>
    </citation>
    <scope>NUCLEOTIDE SEQUENCE</scope>
    <source>
        <strain evidence="2">MMSM24</strain>
    </source>
</reference>
<dbReference type="Proteomes" id="UP001165565">
    <property type="component" value="Unassembled WGS sequence"/>
</dbReference>
<dbReference type="PANTHER" id="PTHR43433:SF5">
    <property type="entry name" value="AB HYDROLASE-1 DOMAIN-CONTAINING PROTEIN"/>
    <property type="match status" value="1"/>
</dbReference>
<evidence type="ECO:0000259" key="1">
    <source>
        <dbReference type="Pfam" id="PF00561"/>
    </source>
</evidence>
<evidence type="ECO:0000313" key="2">
    <source>
        <dbReference type="EMBL" id="MCW6536113.1"/>
    </source>
</evidence>
<dbReference type="InterPro" id="IPR000073">
    <property type="entry name" value="AB_hydrolase_1"/>
</dbReference>
<organism evidence="2 3">
    <name type="scientific">Sphingomonas lycopersici</name>
    <dbReference type="NCBI Taxonomy" id="2951807"/>
    <lineage>
        <taxon>Bacteria</taxon>
        <taxon>Pseudomonadati</taxon>
        <taxon>Pseudomonadota</taxon>
        <taxon>Alphaproteobacteria</taxon>
        <taxon>Sphingomonadales</taxon>
        <taxon>Sphingomonadaceae</taxon>
        <taxon>Sphingomonas</taxon>
    </lineage>
</organism>
<dbReference type="RefSeq" id="WP_265269521.1">
    <property type="nucleotide sequence ID" value="NZ_JANFAV010000011.1"/>
</dbReference>
<keyword evidence="3" id="KW-1185">Reference proteome</keyword>
<accession>A0AA41ZI50</accession>
<dbReference type="SUPFAM" id="SSF53474">
    <property type="entry name" value="alpha/beta-Hydrolases"/>
    <property type="match status" value="1"/>
</dbReference>
<evidence type="ECO:0000313" key="3">
    <source>
        <dbReference type="Proteomes" id="UP001165565"/>
    </source>
</evidence>
<dbReference type="Gene3D" id="3.40.50.1820">
    <property type="entry name" value="alpha/beta hydrolase"/>
    <property type="match status" value="1"/>
</dbReference>
<proteinExistence type="predicted"/>
<keyword evidence="2" id="KW-0378">Hydrolase</keyword>
<dbReference type="AlphaFoldDB" id="A0AA41ZI50"/>
<sequence length="319" mass="33171">MSTIGKLTAGAAVTALSALSGLALFTAWNSRRAERLVPADGHFVQVDGATLHYADIGRGPPIVMIHGLGGQLRNFTYALSETLARDHRLIIVDRPGSGYSTFSAGTKDRGLFAQARMIVDLITALGIERPLLVGHSLGGAIALAAAVQFPQRIGGLALLAPLTQPIETVPDVFKALSLQSPVARAAIAWTLAAPLSRARPEAAQAQLFGPEEAPADFETRGGAALTLRPAAFQAAAADVEACGVDMPILARRYGELSLPVGILFAKEDRILNFADHGPPTAQAIAGAELTAITGGHMFPLTQPALTGEWIRARAAAVGG</sequence>
<dbReference type="EMBL" id="JANFAV010000011">
    <property type="protein sequence ID" value="MCW6536113.1"/>
    <property type="molecule type" value="Genomic_DNA"/>
</dbReference>
<dbReference type="InterPro" id="IPR029058">
    <property type="entry name" value="AB_hydrolase_fold"/>
</dbReference>